<dbReference type="PATRIC" id="fig|1131731.3.peg.2058"/>
<evidence type="ECO:0000313" key="2">
    <source>
        <dbReference type="EMBL" id="EKN67217.1"/>
    </source>
</evidence>
<comment type="caution">
    <text evidence="2">The sequence shown here is derived from an EMBL/GenBank/DDBJ whole genome shotgun (WGS) entry which is preliminary data.</text>
</comment>
<dbReference type="PANTHER" id="PTHR36842">
    <property type="entry name" value="PROTEIN TOLB HOMOLOG"/>
    <property type="match status" value="1"/>
</dbReference>
<dbReference type="AlphaFoldDB" id="K6D3Z1"/>
<proteinExistence type="predicted"/>
<dbReference type="STRING" id="1131731.BAZO_09836"/>
<keyword evidence="1" id="KW-0812">Transmembrane</keyword>
<dbReference type="InterPro" id="IPR011042">
    <property type="entry name" value="6-blade_b-propeller_TolB-like"/>
</dbReference>
<keyword evidence="1" id="KW-1133">Transmembrane helix</keyword>
<feature type="transmembrane region" description="Helical" evidence="1">
    <location>
        <begin position="43"/>
        <end position="60"/>
    </location>
</feature>
<dbReference type="RefSeq" id="WP_003331265.1">
    <property type="nucleotide sequence ID" value="NZ_AJLR01000049.1"/>
</dbReference>
<organism evidence="2 3">
    <name type="scientific">Schinkia azotoformans LMG 9581</name>
    <dbReference type="NCBI Taxonomy" id="1131731"/>
    <lineage>
        <taxon>Bacteria</taxon>
        <taxon>Bacillati</taxon>
        <taxon>Bacillota</taxon>
        <taxon>Bacilli</taxon>
        <taxon>Bacillales</taxon>
        <taxon>Bacillaceae</taxon>
        <taxon>Calidifontibacillus/Schinkia group</taxon>
        <taxon>Schinkia</taxon>
    </lineage>
</organism>
<keyword evidence="1" id="KW-0472">Membrane</keyword>
<reference evidence="2 3" key="1">
    <citation type="journal article" date="2012" name="Front. Microbiol.">
        <title>Redundancy and modularity in membrane-associated dissimilatory nitrate reduction in Bacillus.</title>
        <authorList>
            <person name="Heylen K."/>
            <person name="Keltjens J."/>
        </authorList>
    </citation>
    <scope>NUCLEOTIDE SEQUENCE [LARGE SCALE GENOMIC DNA]</scope>
    <source>
        <strain evidence="2 3">LMG 9581</strain>
    </source>
</reference>
<gene>
    <name evidence="2" type="ORF">BAZO_09836</name>
</gene>
<name>K6D3Z1_SCHAZ</name>
<protein>
    <submittedName>
        <fullName evidence="2">Peptidase S9B dipeptidylpeptidase IV domain-containing protein</fullName>
    </submittedName>
</protein>
<evidence type="ECO:0000256" key="1">
    <source>
        <dbReference type="SAM" id="Phobius"/>
    </source>
</evidence>
<accession>K6D3Z1</accession>
<dbReference type="SUPFAM" id="SSF82171">
    <property type="entry name" value="DPP6 N-terminal domain-like"/>
    <property type="match status" value="1"/>
</dbReference>
<dbReference type="EMBL" id="AJLR01000049">
    <property type="protein sequence ID" value="EKN67217.1"/>
    <property type="molecule type" value="Genomic_DNA"/>
</dbReference>
<keyword evidence="3" id="KW-1185">Reference proteome</keyword>
<evidence type="ECO:0000313" key="3">
    <source>
        <dbReference type="Proteomes" id="UP000006315"/>
    </source>
</evidence>
<dbReference type="Proteomes" id="UP000006315">
    <property type="component" value="Unassembled WGS sequence"/>
</dbReference>
<dbReference type="Gene3D" id="2.120.10.30">
    <property type="entry name" value="TolB, C-terminal domain"/>
    <property type="match status" value="1"/>
</dbReference>
<sequence>MDDKIEKNLHELKEQIYVNNELKQDLRKTFVPKSKRRKSLWRNPWISGLLAAAVFMAFYFSNSQPDHFVKASSLNITNSISFMDIGSGEVVAYSHQKGSLYVSLRDQGIFKYTNEGLTNLTKEVADSMSQSIIEDQLLFSQNGTIYILALQTKESKEIMKGTSDISYSQPTWKDKNTIYVTKNEGSKSEIVEINLKTMKETSVTKGSSLIFVEKEKKLIFERDSQIFMKDIKNGEESFVDKGIDPAVSADGAYISYVKNNNGFDDVWIKDLDLETKKKVTTNVPPRFENKNQGLYQYTLPIWSSNERSLYVLKLSQFDPNASIQIMKISLNEKAISAEQTVERYLQALIVRDDDYAKSMMEQPPEFLTVSNPHQIGYDVISSKEKNGITTVTANVYWTYTANPYYKVGTYQFELKQEKSQYIIQNIAETESVEVTSADFSNELFLVKDGGDRERLFSLTDIPKEFLLTDSVRISSLVISPNEKDVIFSLQEMAEKVGEPAGVTILKYDRDQKTFTEISRLEPKNNSESLVIEQMSLNSTGQYVVADVFSEPGFVPTTYLFDVVKGEKVDQFTGSHSLFWQNQKLIMQVMDENKSMLYEFDPKTNEKYKF</sequence>
<dbReference type="PANTHER" id="PTHR36842:SF1">
    <property type="entry name" value="PROTEIN TOLB"/>
    <property type="match status" value="1"/>
</dbReference>